<dbReference type="CDD" id="cd07505">
    <property type="entry name" value="HAD_BPGM-like"/>
    <property type="match status" value="1"/>
</dbReference>
<dbReference type="Gene3D" id="1.10.150.240">
    <property type="entry name" value="Putative phosphatase, domain 2"/>
    <property type="match status" value="1"/>
</dbReference>
<accession>A0A2S7X420</accession>
<proteinExistence type="predicted"/>
<dbReference type="PANTHER" id="PTHR18901">
    <property type="entry name" value="2-DEOXYGLUCOSE-6-PHOSPHATE PHOSPHATASE 2"/>
    <property type="match status" value="1"/>
</dbReference>
<evidence type="ECO:0000313" key="2">
    <source>
        <dbReference type="Proteomes" id="UP000239263"/>
    </source>
</evidence>
<dbReference type="SFLD" id="SFLDG01129">
    <property type="entry name" value="C1.5:_HAD__Beta-PGM__Phosphata"/>
    <property type="match status" value="1"/>
</dbReference>
<dbReference type="PRINTS" id="PR00413">
    <property type="entry name" value="HADHALOGNASE"/>
</dbReference>
<sequence>MTFQAAIFDMDGLLLDTERVCMSVFKQACEAENVPFLEDVYLSGIGCNSKRIEELFREGYGPEVDYPALNKAWRVRYFSIVQNQATPVKEGVIELLEWLKVNKIPMAVATSTQNDIAIKKLELAGLNGYFDVLATGCEVENSKPHPEIYLLAAERLGIAPEVCLAFEDSNNGTRAAVAASMITYQIPDLVEPSAEVIDLGHDIKPSMINVLEHLKMQCA</sequence>
<dbReference type="EMBL" id="MSCO01000002">
    <property type="protein sequence ID" value="PQJ84940.1"/>
    <property type="molecule type" value="Genomic_DNA"/>
</dbReference>
<dbReference type="InterPro" id="IPR023198">
    <property type="entry name" value="PGP-like_dom2"/>
</dbReference>
<dbReference type="SFLD" id="SFLDG01135">
    <property type="entry name" value="C1.5.6:_HAD__Beta-PGM__Phospha"/>
    <property type="match status" value="1"/>
</dbReference>
<dbReference type="OrthoDB" id="9800058at2"/>
<name>A0A2S7X420_9GAMM</name>
<dbReference type="InterPro" id="IPR006439">
    <property type="entry name" value="HAD-SF_hydro_IA"/>
</dbReference>
<dbReference type="NCBIfam" id="TIGR01509">
    <property type="entry name" value="HAD-SF-IA-v3"/>
    <property type="match status" value="1"/>
</dbReference>
<dbReference type="RefSeq" id="WP_105056318.1">
    <property type="nucleotide sequence ID" value="NZ_CAWNRT010000002.1"/>
</dbReference>
<protein>
    <submittedName>
        <fullName evidence="1">Phosphatase</fullName>
    </submittedName>
</protein>
<gene>
    <name evidence="1" type="ORF">BTO22_15780</name>
</gene>
<reference evidence="1 2" key="1">
    <citation type="submission" date="2016-12" db="EMBL/GenBank/DDBJ databases">
        <title>Diversity of luminous bacteria.</title>
        <authorList>
            <person name="Yoshizawa S."/>
            <person name="Kogure K."/>
        </authorList>
    </citation>
    <scope>NUCLEOTIDE SEQUENCE [LARGE SCALE GENOMIC DNA]</scope>
    <source>
        <strain evidence="1 2">ATCC 33715</strain>
    </source>
</reference>
<dbReference type="Pfam" id="PF13419">
    <property type="entry name" value="HAD_2"/>
    <property type="match status" value="1"/>
</dbReference>
<dbReference type="SFLD" id="SFLDS00003">
    <property type="entry name" value="Haloacid_Dehalogenase"/>
    <property type="match status" value="1"/>
</dbReference>
<dbReference type="Proteomes" id="UP000239263">
    <property type="component" value="Unassembled WGS sequence"/>
</dbReference>
<dbReference type="InterPro" id="IPR023214">
    <property type="entry name" value="HAD_sf"/>
</dbReference>
<dbReference type="Gene3D" id="3.40.50.1000">
    <property type="entry name" value="HAD superfamily/HAD-like"/>
    <property type="match status" value="1"/>
</dbReference>
<organism evidence="1 2">
    <name type="scientific">Aliivibrio sifiae</name>
    <dbReference type="NCBI Taxonomy" id="566293"/>
    <lineage>
        <taxon>Bacteria</taxon>
        <taxon>Pseudomonadati</taxon>
        <taxon>Pseudomonadota</taxon>
        <taxon>Gammaproteobacteria</taxon>
        <taxon>Vibrionales</taxon>
        <taxon>Vibrionaceae</taxon>
        <taxon>Aliivibrio</taxon>
    </lineage>
</organism>
<comment type="caution">
    <text evidence="1">The sequence shown here is derived from an EMBL/GenBank/DDBJ whole genome shotgun (WGS) entry which is preliminary data.</text>
</comment>
<dbReference type="AlphaFoldDB" id="A0A2S7X420"/>
<dbReference type="InterPro" id="IPR036412">
    <property type="entry name" value="HAD-like_sf"/>
</dbReference>
<evidence type="ECO:0000313" key="1">
    <source>
        <dbReference type="EMBL" id="PQJ84940.1"/>
    </source>
</evidence>
<dbReference type="SUPFAM" id="SSF56784">
    <property type="entry name" value="HAD-like"/>
    <property type="match status" value="1"/>
</dbReference>
<dbReference type="PANTHER" id="PTHR18901:SF38">
    <property type="entry name" value="PSEUDOURIDINE-5'-PHOSPHATASE"/>
    <property type="match status" value="1"/>
</dbReference>
<dbReference type="InterPro" id="IPR041492">
    <property type="entry name" value="HAD_2"/>
</dbReference>